<proteinExistence type="predicted"/>
<dbReference type="GO" id="GO:0051260">
    <property type="term" value="P:protein homooligomerization"/>
    <property type="evidence" value="ECO:0007669"/>
    <property type="project" value="InterPro"/>
</dbReference>
<dbReference type="InterPro" id="IPR000210">
    <property type="entry name" value="BTB/POZ_dom"/>
</dbReference>
<dbReference type="Gene3D" id="3.30.710.10">
    <property type="entry name" value="Potassium Channel Kv1.1, Chain A"/>
    <property type="match status" value="1"/>
</dbReference>
<dbReference type="PANTHER" id="PTHR11145:SF8">
    <property type="entry name" value="RE57120P"/>
    <property type="match status" value="1"/>
</dbReference>
<organism evidence="2 3">
    <name type="scientific">Rotaria socialis</name>
    <dbReference type="NCBI Taxonomy" id="392032"/>
    <lineage>
        <taxon>Eukaryota</taxon>
        <taxon>Metazoa</taxon>
        <taxon>Spiralia</taxon>
        <taxon>Gnathifera</taxon>
        <taxon>Rotifera</taxon>
        <taxon>Eurotatoria</taxon>
        <taxon>Bdelloidea</taxon>
        <taxon>Philodinida</taxon>
        <taxon>Philodinidae</taxon>
        <taxon>Rotaria</taxon>
    </lineage>
</organism>
<dbReference type="InterPro" id="IPR045068">
    <property type="entry name" value="BACURD1-3"/>
</dbReference>
<dbReference type="SMART" id="SM00225">
    <property type="entry name" value="BTB"/>
    <property type="match status" value="1"/>
</dbReference>
<evidence type="ECO:0000259" key="1">
    <source>
        <dbReference type="PROSITE" id="PS51886"/>
    </source>
</evidence>
<comment type="caution">
    <text evidence="2">The sequence shown here is derived from an EMBL/GenBank/DDBJ whole genome shotgun (WGS) entry which is preliminary data.</text>
</comment>
<dbReference type="AlphaFoldDB" id="A0A820P3S0"/>
<dbReference type="InterPro" id="IPR003131">
    <property type="entry name" value="T1-type_BTB"/>
</dbReference>
<dbReference type="SMART" id="SM00584">
    <property type="entry name" value="TLDc"/>
    <property type="match status" value="1"/>
</dbReference>
<dbReference type="Pfam" id="PF07534">
    <property type="entry name" value="TLD"/>
    <property type="match status" value="1"/>
</dbReference>
<sequence>MASSLQTTDKLIKQCEQLSQLVSNFNKKIEETIATASDDMNHLLASIKQNIQDTTSTVVTDLNEWEQLKRNLSKTQLKVTDLNEWEQLKRNLSKTQLKGKVQLDVGGRYFSTTVDTLTNEKDTFFTALFSKNWQLEKDNEGRIFIDRNGDLFADILEFMRSPDEFILPEDRLRRRLVNEAKFYKLKSFLEVLTEPERKIEEAAERERQMKAALFPDDTLLTIEQMQKLNEFYGKANQMWALIYKATRDGFEAATFHRLCDDQDPTIVIIRSSDGYLFGGYAAQSWNSAGNYINAINSFLFLLTNANGSQPTKFPYNNNGDGLYGHGGYGPTFGGGHDLHVCDNSNTVNNSYCNIPSSYTSSLGLGQATFTGAHNFQTTEVEVFKLSQ</sequence>
<dbReference type="PANTHER" id="PTHR11145">
    <property type="entry name" value="BTB/POZ DOMAIN-CONTAINING ADAPTER FOR CUL3-MEDIATED RHOA DEGRADATION PROTEIN FAMILY MEMBER"/>
    <property type="match status" value="1"/>
</dbReference>
<dbReference type="PROSITE" id="PS51886">
    <property type="entry name" value="TLDC"/>
    <property type="match status" value="1"/>
</dbReference>
<evidence type="ECO:0000313" key="2">
    <source>
        <dbReference type="EMBL" id="CAF4402146.1"/>
    </source>
</evidence>
<dbReference type="CDD" id="cd18316">
    <property type="entry name" value="BTB_POZ_KCTD-like"/>
    <property type="match status" value="1"/>
</dbReference>
<evidence type="ECO:0000313" key="3">
    <source>
        <dbReference type="Proteomes" id="UP000663862"/>
    </source>
</evidence>
<feature type="domain" description="TLDc" evidence="1">
    <location>
        <begin position="218"/>
        <end position="386"/>
    </location>
</feature>
<dbReference type="Pfam" id="PF02214">
    <property type="entry name" value="BTB_2"/>
    <property type="match status" value="1"/>
</dbReference>
<dbReference type="SUPFAM" id="SSF54695">
    <property type="entry name" value="POZ domain"/>
    <property type="match status" value="1"/>
</dbReference>
<accession>A0A820P3S0</accession>
<protein>
    <recommendedName>
        <fullName evidence="1">TLDc domain-containing protein</fullName>
    </recommendedName>
</protein>
<reference evidence="2" key="1">
    <citation type="submission" date="2021-02" db="EMBL/GenBank/DDBJ databases">
        <authorList>
            <person name="Nowell W R."/>
        </authorList>
    </citation>
    <scope>NUCLEOTIDE SEQUENCE</scope>
</reference>
<dbReference type="InterPro" id="IPR011333">
    <property type="entry name" value="SKP1/BTB/POZ_sf"/>
</dbReference>
<dbReference type="InterPro" id="IPR006571">
    <property type="entry name" value="TLDc_dom"/>
</dbReference>
<name>A0A820P3S0_9BILA</name>
<gene>
    <name evidence="2" type="ORF">TSG867_LOCUS13075</name>
</gene>
<dbReference type="EMBL" id="CAJOBQ010000684">
    <property type="protein sequence ID" value="CAF4402146.1"/>
    <property type="molecule type" value="Genomic_DNA"/>
</dbReference>
<dbReference type="Proteomes" id="UP000663862">
    <property type="component" value="Unassembled WGS sequence"/>
</dbReference>